<sequence>MLEPPPAALLIEAFANTLNLEYGTDALDTPGHTTDWLLAQGLLSERRRLSSDVYERYLALRAGIREQLGAHVGASPVAALVDAADAILRTLPLHASIQAAPLVPSPELAPSLQPLAALAVAWTQLRLTGDSVRLKRCAEHECELVFWDLSKNHSRRWCSMRVCGNRVKTRSYAARRAAGSAD</sequence>
<dbReference type="InterPro" id="IPR021005">
    <property type="entry name" value="Znf_CGNR"/>
</dbReference>
<dbReference type="EMBL" id="JADPRT010000005">
    <property type="protein sequence ID" value="MBF9069225.1"/>
    <property type="molecule type" value="Genomic_DNA"/>
</dbReference>
<dbReference type="SUPFAM" id="SSF160904">
    <property type="entry name" value="Jann2411-like"/>
    <property type="match status" value="1"/>
</dbReference>
<dbReference type="RefSeq" id="WP_196194382.1">
    <property type="nucleotide sequence ID" value="NZ_JADPRT010000005.1"/>
</dbReference>
<organism evidence="2 3">
    <name type="scientific">Streptacidiphilus fuscans</name>
    <dbReference type="NCBI Taxonomy" id="2789292"/>
    <lineage>
        <taxon>Bacteria</taxon>
        <taxon>Bacillati</taxon>
        <taxon>Actinomycetota</taxon>
        <taxon>Actinomycetes</taxon>
        <taxon>Kitasatosporales</taxon>
        <taxon>Streptomycetaceae</taxon>
        <taxon>Streptacidiphilus</taxon>
    </lineage>
</organism>
<proteinExistence type="predicted"/>
<dbReference type="Pfam" id="PF07336">
    <property type="entry name" value="ABATE"/>
    <property type="match status" value="1"/>
</dbReference>
<dbReference type="Pfam" id="PF11706">
    <property type="entry name" value="zf-CGNR"/>
    <property type="match status" value="1"/>
</dbReference>
<dbReference type="InterPro" id="IPR023286">
    <property type="entry name" value="ABATE_dom_sf"/>
</dbReference>
<dbReference type="PANTHER" id="PTHR35525:SF3">
    <property type="entry name" value="BLL6575 PROTEIN"/>
    <property type="match status" value="1"/>
</dbReference>
<gene>
    <name evidence="2" type="ORF">I2501_14460</name>
</gene>
<dbReference type="Proteomes" id="UP000657385">
    <property type="component" value="Unassembled WGS sequence"/>
</dbReference>
<keyword evidence="3" id="KW-1185">Reference proteome</keyword>
<accession>A0A931B994</accession>
<evidence type="ECO:0000313" key="2">
    <source>
        <dbReference type="EMBL" id="MBF9069225.1"/>
    </source>
</evidence>
<name>A0A931B994_9ACTN</name>
<dbReference type="InterPro" id="IPR010852">
    <property type="entry name" value="ABATE"/>
</dbReference>
<dbReference type="Gene3D" id="1.10.3300.10">
    <property type="entry name" value="Jann2411-like domain"/>
    <property type="match status" value="1"/>
</dbReference>
<comment type="caution">
    <text evidence="2">The sequence shown here is derived from an EMBL/GenBank/DDBJ whole genome shotgun (WGS) entry which is preliminary data.</text>
</comment>
<protein>
    <submittedName>
        <fullName evidence="2">CGNR zinc finger domain-containing protein</fullName>
    </submittedName>
</protein>
<evidence type="ECO:0000313" key="3">
    <source>
        <dbReference type="Proteomes" id="UP000657385"/>
    </source>
</evidence>
<dbReference type="AlphaFoldDB" id="A0A931B994"/>
<feature type="domain" description="Zinc finger CGNR" evidence="1">
    <location>
        <begin position="133"/>
        <end position="176"/>
    </location>
</feature>
<evidence type="ECO:0000259" key="1">
    <source>
        <dbReference type="Pfam" id="PF11706"/>
    </source>
</evidence>
<dbReference type="PANTHER" id="PTHR35525">
    <property type="entry name" value="BLL6575 PROTEIN"/>
    <property type="match status" value="1"/>
</dbReference>
<reference evidence="2" key="1">
    <citation type="submission" date="2020-11" db="EMBL/GenBank/DDBJ databases">
        <title>Isolation and identification of active actinomycetes.</title>
        <authorList>
            <person name="Yu B."/>
        </authorList>
    </citation>
    <scope>NUCLEOTIDE SEQUENCE</scope>
    <source>
        <strain evidence="2">NEAU-YB345</strain>
    </source>
</reference>